<comment type="caution">
    <text evidence="1">The sequence shown here is derived from an EMBL/GenBank/DDBJ whole genome shotgun (WGS) entry which is preliminary data.</text>
</comment>
<organism evidence="1">
    <name type="scientific">Thermomicrobium roseum</name>
    <dbReference type="NCBI Taxonomy" id="500"/>
    <lineage>
        <taxon>Bacteria</taxon>
        <taxon>Pseudomonadati</taxon>
        <taxon>Thermomicrobiota</taxon>
        <taxon>Thermomicrobia</taxon>
        <taxon>Thermomicrobiales</taxon>
        <taxon>Thermomicrobiaceae</taxon>
        <taxon>Thermomicrobium</taxon>
    </lineage>
</organism>
<protein>
    <submittedName>
        <fullName evidence="1">Type III secretion fhipep protein</fullName>
    </submittedName>
</protein>
<evidence type="ECO:0000313" key="1">
    <source>
        <dbReference type="EMBL" id="HEF66311.1"/>
    </source>
</evidence>
<dbReference type="AlphaFoldDB" id="A0A7C1K3S4"/>
<sequence>MQQAFDPAQLVRPAVFCRALLAAMEASEGRRQRRKRDQTPDALGQELKRWVLEQAIAADPEPEAFEGWLLQLVLETPGSGGLRAMCQEVLMEYRLAQYDPDFRAWLAVGAPSADKPRR</sequence>
<dbReference type="EMBL" id="DSJL01000011">
    <property type="protein sequence ID" value="HEF66311.1"/>
    <property type="molecule type" value="Genomic_DNA"/>
</dbReference>
<proteinExistence type="predicted"/>
<accession>A0A7C1K3S4</accession>
<gene>
    <name evidence="1" type="ORF">ENP47_12060</name>
</gene>
<name>A0A7C1K3S4_THERO</name>
<reference evidence="1" key="1">
    <citation type="journal article" date="2020" name="mSystems">
        <title>Genome- and Community-Level Interaction Insights into Carbon Utilization and Element Cycling Functions of Hydrothermarchaeota in Hydrothermal Sediment.</title>
        <authorList>
            <person name="Zhou Z."/>
            <person name="Liu Y."/>
            <person name="Xu W."/>
            <person name="Pan J."/>
            <person name="Luo Z.H."/>
            <person name="Li M."/>
        </authorList>
    </citation>
    <scope>NUCLEOTIDE SEQUENCE [LARGE SCALE GENOMIC DNA]</scope>
    <source>
        <strain evidence="1">SpSt-222</strain>
    </source>
</reference>